<dbReference type="SUPFAM" id="SSF56112">
    <property type="entry name" value="Protein kinase-like (PK-like)"/>
    <property type="match status" value="1"/>
</dbReference>
<dbReference type="SMART" id="SM00587">
    <property type="entry name" value="CHK"/>
    <property type="match status" value="1"/>
</dbReference>
<dbReference type="PANTHER" id="PTHR11012">
    <property type="entry name" value="PROTEIN KINASE-LIKE DOMAIN-CONTAINING"/>
    <property type="match status" value="1"/>
</dbReference>
<dbReference type="Gene3D" id="3.90.1200.10">
    <property type="match status" value="1"/>
</dbReference>
<protein>
    <recommendedName>
        <fullName evidence="1">CHK kinase-like domain-containing protein</fullName>
    </recommendedName>
</protein>
<gene>
    <name evidence="2" type="ORF">MNOR_LOCUS12359</name>
</gene>
<accession>A0AAV2QIF9</accession>
<dbReference type="Pfam" id="PF02958">
    <property type="entry name" value="EcKL"/>
    <property type="match status" value="1"/>
</dbReference>
<dbReference type="InterPro" id="IPR011009">
    <property type="entry name" value="Kinase-like_dom_sf"/>
</dbReference>
<dbReference type="EMBL" id="CAXKWB010006756">
    <property type="protein sequence ID" value="CAL4084234.1"/>
    <property type="molecule type" value="Genomic_DNA"/>
</dbReference>
<keyword evidence="3" id="KW-1185">Reference proteome</keyword>
<evidence type="ECO:0000313" key="3">
    <source>
        <dbReference type="Proteomes" id="UP001497623"/>
    </source>
</evidence>
<sequence>MSCKVETVNITYSQNGREESVSYVAKINPHNNIPGFEEITNSLIKREAVFYSEIAPKLNSAMKNNEREELRIPRCLYVNIEESPEVIILEDLVAAGYKKANKKQGLSLNETKLVITELARFHAASIILDNEVDLGRRYPGLTPNSVTEENKEEQTILENIMKTGILLLNQLGGYDGAVRWLNDAMPRVQNMLRSCMNSCGVMKVLCHGDCLIDNICFRYDKEGIPVDVKFINFQASVLGSPALDLNYLLFSSLNGSNRIPNIEAYLALYTRVLHQVLSTSEEDQISFNHELIKKEYRSKNPYGILIGLSSVAAMVSEERDIPVVLGSDQGVEATMSMFAVEWQARQAILLKRNPALSPRLAAIADDIINYTMAPIESSMW</sequence>
<organism evidence="2 3">
    <name type="scientific">Meganyctiphanes norvegica</name>
    <name type="common">Northern krill</name>
    <name type="synonym">Thysanopoda norvegica</name>
    <dbReference type="NCBI Taxonomy" id="48144"/>
    <lineage>
        <taxon>Eukaryota</taxon>
        <taxon>Metazoa</taxon>
        <taxon>Ecdysozoa</taxon>
        <taxon>Arthropoda</taxon>
        <taxon>Crustacea</taxon>
        <taxon>Multicrustacea</taxon>
        <taxon>Malacostraca</taxon>
        <taxon>Eumalacostraca</taxon>
        <taxon>Eucarida</taxon>
        <taxon>Euphausiacea</taxon>
        <taxon>Euphausiidae</taxon>
        <taxon>Meganyctiphanes</taxon>
    </lineage>
</organism>
<dbReference type="PANTHER" id="PTHR11012:SF30">
    <property type="entry name" value="PROTEIN KINASE-LIKE DOMAIN-CONTAINING"/>
    <property type="match status" value="1"/>
</dbReference>
<name>A0AAV2QIF9_MEGNR</name>
<dbReference type="InterPro" id="IPR004119">
    <property type="entry name" value="EcKL"/>
</dbReference>
<proteinExistence type="predicted"/>
<comment type="caution">
    <text evidence="2">The sequence shown here is derived from an EMBL/GenBank/DDBJ whole genome shotgun (WGS) entry which is preliminary data.</text>
</comment>
<reference evidence="2 3" key="1">
    <citation type="submission" date="2024-05" db="EMBL/GenBank/DDBJ databases">
        <authorList>
            <person name="Wallberg A."/>
        </authorList>
    </citation>
    <scope>NUCLEOTIDE SEQUENCE [LARGE SCALE GENOMIC DNA]</scope>
</reference>
<dbReference type="AlphaFoldDB" id="A0AAV2QIF9"/>
<feature type="non-terminal residue" evidence="2">
    <location>
        <position position="380"/>
    </location>
</feature>
<evidence type="ECO:0000259" key="1">
    <source>
        <dbReference type="SMART" id="SM00587"/>
    </source>
</evidence>
<feature type="domain" description="CHK kinase-like" evidence="1">
    <location>
        <begin position="87"/>
        <end position="279"/>
    </location>
</feature>
<evidence type="ECO:0000313" key="2">
    <source>
        <dbReference type="EMBL" id="CAL4084234.1"/>
    </source>
</evidence>
<dbReference type="InterPro" id="IPR015897">
    <property type="entry name" value="CHK_kinase-like"/>
</dbReference>
<dbReference type="Proteomes" id="UP001497623">
    <property type="component" value="Unassembled WGS sequence"/>
</dbReference>